<dbReference type="PANTHER" id="PTHR32428">
    <property type="entry name" value="TARGET OF RAPAMYCIN COMPLEX 2 SUBUNIT BIT61-RELATED"/>
    <property type="match status" value="1"/>
</dbReference>
<feature type="compositionally biased region" description="Basic and acidic residues" evidence="1">
    <location>
        <begin position="1"/>
        <end position="12"/>
    </location>
</feature>
<dbReference type="GO" id="GO:0038203">
    <property type="term" value="P:TORC2 signaling"/>
    <property type="evidence" value="ECO:0007669"/>
    <property type="project" value="TreeGrafter"/>
</dbReference>
<feature type="compositionally biased region" description="Low complexity" evidence="1">
    <location>
        <begin position="89"/>
        <end position="107"/>
    </location>
</feature>
<name>A0A1Y2EXL1_9BASI</name>
<feature type="compositionally biased region" description="Polar residues" evidence="1">
    <location>
        <begin position="74"/>
        <end position="88"/>
    </location>
</feature>
<feature type="region of interest" description="Disordered" evidence="1">
    <location>
        <begin position="603"/>
        <end position="645"/>
    </location>
</feature>
<dbReference type="STRING" id="106004.A0A1Y2EXL1"/>
<feature type="region of interest" description="Disordered" evidence="1">
    <location>
        <begin position="1"/>
        <end position="129"/>
    </location>
</feature>
<keyword evidence="3" id="KW-1185">Reference proteome</keyword>
<dbReference type="Proteomes" id="UP000193467">
    <property type="component" value="Unassembled WGS sequence"/>
</dbReference>
<dbReference type="GO" id="GO:0031932">
    <property type="term" value="C:TORC2 complex"/>
    <property type="evidence" value="ECO:0007669"/>
    <property type="project" value="TreeGrafter"/>
</dbReference>
<feature type="compositionally biased region" description="Low complexity" evidence="1">
    <location>
        <begin position="18"/>
        <end position="32"/>
    </location>
</feature>
<evidence type="ECO:0000313" key="3">
    <source>
        <dbReference type="Proteomes" id="UP000193467"/>
    </source>
</evidence>
<evidence type="ECO:0000256" key="1">
    <source>
        <dbReference type="SAM" id="MobiDB-lite"/>
    </source>
</evidence>
<dbReference type="Pfam" id="PF08539">
    <property type="entry name" value="HbrB"/>
    <property type="match status" value="1"/>
</dbReference>
<feature type="region of interest" description="Disordered" evidence="1">
    <location>
        <begin position="443"/>
        <end position="576"/>
    </location>
</feature>
<evidence type="ECO:0000313" key="2">
    <source>
        <dbReference type="EMBL" id="ORY75964.1"/>
    </source>
</evidence>
<sequence>MTSFPRADERQRSSSLSEATPRATTRPFPFTEARVGSSSNVSTAGGAAAASGAGSAGAAGAAAGYPPPLPRHNSGPSTRDAGSQPTSGRASPALSLSSRSLRTLPPSQRNTSFRSPTIPSTGSSLTNPPSLFKSLDSYSSRNVSAALEPGPSEVRQIDDVWQAVCVRVLPLYNGEGVRGYVEELCELVITHVQRTFTRCQSSASRNAQNPSADLSSLVTGLLIADLSELLRMGTTTLSGKLSPLAPAQPLSDEKFLLRLNETWLFFWGSVLPHLEAIFWVLRCDPRLKAAVGGGAREREREGRTEFADGRIDVRKLALIEFRDFLIHPELDRLNHLFNSMYSRPPSSRANDDSGVDTPPQQQGPASSHRPIPSFSSAATLMASGSSTPAPSAPPSRAASVPPLQTSASIQAAGRRRQMVAVLASVLTNDERQSEMDILLRTMRNSPMTSPSSPVTDRRQHRPPLLNVTSSSTWGAGRLAGDRRGFLGERGTTTGQETPLSDAPSEWSEGAESGIAMRRNGSGRAKRRSTAGTMDSLDEDEPSGFSFGDGSRPAALSLTTVTDGGGGEVVGSSTPVGRRNSVRRFLPLLGRSNSGNESIVTASSARTALAGSQVEGGATKLRRHSSQRGPGEESESASQSEREPGL</sequence>
<feature type="region of interest" description="Disordered" evidence="1">
    <location>
        <begin position="343"/>
        <end position="404"/>
    </location>
</feature>
<organism evidence="2 3">
    <name type="scientific">Leucosporidium creatinivorum</name>
    <dbReference type="NCBI Taxonomy" id="106004"/>
    <lineage>
        <taxon>Eukaryota</taxon>
        <taxon>Fungi</taxon>
        <taxon>Dikarya</taxon>
        <taxon>Basidiomycota</taxon>
        <taxon>Pucciniomycotina</taxon>
        <taxon>Microbotryomycetes</taxon>
        <taxon>Leucosporidiales</taxon>
        <taxon>Leucosporidium</taxon>
    </lineage>
</organism>
<gene>
    <name evidence="2" type="ORF">BCR35DRAFT_306020</name>
</gene>
<comment type="caution">
    <text evidence="2">The sequence shown here is derived from an EMBL/GenBank/DDBJ whole genome shotgun (WGS) entry which is preliminary data.</text>
</comment>
<feature type="compositionally biased region" description="Low complexity" evidence="1">
    <location>
        <begin position="382"/>
        <end position="402"/>
    </location>
</feature>
<accession>A0A1Y2EXL1</accession>
<protein>
    <submittedName>
        <fullName evidence="2">HbrB-like-domain-containing protein</fullName>
    </submittedName>
</protein>
<dbReference type="OrthoDB" id="2290221at2759"/>
<dbReference type="InterPro" id="IPR013745">
    <property type="entry name" value="Bit61/PRR5"/>
</dbReference>
<dbReference type="EMBL" id="MCGR01000036">
    <property type="protein sequence ID" value="ORY75964.1"/>
    <property type="molecule type" value="Genomic_DNA"/>
</dbReference>
<dbReference type="InParanoid" id="A0A1Y2EXL1"/>
<dbReference type="PANTHER" id="PTHR32428:SF2">
    <property type="entry name" value="TARGET OF RAPAMYCIN COMPLEX 2 SUBUNIT BIT61-RELATED"/>
    <property type="match status" value="1"/>
</dbReference>
<feature type="compositionally biased region" description="Polar residues" evidence="1">
    <location>
        <begin position="443"/>
        <end position="454"/>
    </location>
</feature>
<feature type="compositionally biased region" description="Polar residues" evidence="1">
    <location>
        <begin position="108"/>
        <end position="129"/>
    </location>
</feature>
<feature type="compositionally biased region" description="Low complexity" evidence="1">
    <location>
        <begin position="44"/>
        <end position="64"/>
    </location>
</feature>
<dbReference type="AlphaFoldDB" id="A0A1Y2EXL1"/>
<reference evidence="2 3" key="1">
    <citation type="submission" date="2016-07" db="EMBL/GenBank/DDBJ databases">
        <title>Pervasive Adenine N6-methylation of Active Genes in Fungi.</title>
        <authorList>
            <consortium name="DOE Joint Genome Institute"/>
            <person name="Mondo S.J."/>
            <person name="Dannebaum R.O."/>
            <person name="Kuo R.C."/>
            <person name="Labutti K."/>
            <person name="Haridas S."/>
            <person name="Kuo A."/>
            <person name="Salamov A."/>
            <person name="Ahrendt S.R."/>
            <person name="Lipzen A."/>
            <person name="Sullivan W."/>
            <person name="Andreopoulos W.B."/>
            <person name="Clum A."/>
            <person name="Lindquist E."/>
            <person name="Daum C."/>
            <person name="Ramamoorthy G.K."/>
            <person name="Gryganskyi A."/>
            <person name="Culley D."/>
            <person name="Magnuson J.K."/>
            <person name="James T.Y."/>
            <person name="O'Malley M.A."/>
            <person name="Stajich J.E."/>
            <person name="Spatafora J.W."/>
            <person name="Visel A."/>
            <person name="Grigoriev I.V."/>
        </authorList>
    </citation>
    <scope>NUCLEOTIDE SEQUENCE [LARGE SCALE GENOMIC DNA]</scope>
    <source>
        <strain evidence="2 3">62-1032</strain>
    </source>
</reference>
<proteinExistence type="predicted"/>